<keyword evidence="7" id="KW-1185">Reference proteome</keyword>
<dbReference type="PANTHER" id="PTHR47506">
    <property type="entry name" value="TRANSCRIPTIONAL REGULATORY PROTEIN"/>
    <property type="match status" value="1"/>
</dbReference>
<reference evidence="6 7" key="1">
    <citation type="submission" date="2014-02" db="EMBL/GenBank/DDBJ databases">
        <title>Genome sequence of Brachybacterium phenoliresistens strain W13A50.</title>
        <authorList>
            <person name="Wang X."/>
        </authorList>
    </citation>
    <scope>NUCLEOTIDE SEQUENCE [LARGE SCALE GENOMIC DNA]</scope>
    <source>
        <strain evidence="6 7">W13A50</strain>
    </source>
</reference>
<dbReference type="EMBL" id="JDYK01000010">
    <property type="protein sequence ID" value="EWS80972.1"/>
    <property type="molecule type" value="Genomic_DNA"/>
</dbReference>
<dbReference type="PRINTS" id="PR00455">
    <property type="entry name" value="HTHTETR"/>
</dbReference>
<dbReference type="Pfam" id="PF00440">
    <property type="entry name" value="TetR_N"/>
    <property type="match status" value="1"/>
</dbReference>
<name>Z9JT82_9MICO</name>
<dbReference type="HOGENOM" id="CLU_069356_23_1_11"/>
<dbReference type="PROSITE" id="PS50977">
    <property type="entry name" value="HTH_TETR_2"/>
    <property type="match status" value="1"/>
</dbReference>
<evidence type="ECO:0000256" key="2">
    <source>
        <dbReference type="ARBA" id="ARBA00023125"/>
    </source>
</evidence>
<organism evidence="6 7">
    <name type="scientific">Brachybacterium phenoliresistens</name>
    <dbReference type="NCBI Taxonomy" id="396014"/>
    <lineage>
        <taxon>Bacteria</taxon>
        <taxon>Bacillati</taxon>
        <taxon>Actinomycetota</taxon>
        <taxon>Actinomycetes</taxon>
        <taxon>Micrococcales</taxon>
        <taxon>Dermabacteraceae</taxon>
        <taxon>Brachybacterium</taxon>
    </lineage>
</organism>
<evidence type="ECO:0000256" key="3">
    <source>
        <dbReference type="ARBA" id="ARBA00023163"/>
    </source>
</evidence>
<dbReference type="SUPFAM" id="SSF48498">
    <property type="entry name" value="Tetracyclin repressor-like, C-terminal domain"/>
    <property type="match status" value="1"/>
</dbReference>
<dbReference type="Gene3D" id="1.10.357.10">
    <property type="entry name" value="Tetracycline Repressor, domain 2"/>
    <property type="match status" value="1"/>
</dbReference>
<dbReference type="AlphaFoldDB" id="Z9JT82"/>
<keyword evidence="2 4" id="KW-0238">DNA-binding</keyword>
<keyword evidence="3" id="KW-0804">Transcription</keyword>
<dbReference type="SUPFAM" id="SSF46689">
    <property type="entry name" value="Homeodomain-like"/>
    <property type="match status" value="1"/>
</dbReference>
<gene>
    <name evidence="6" type="ORF">BF93_00995</name>
</gene>
<dbReference type="RefSeq" id="WP_084148485.1">
    <property type="nucleotide sequence ID" value="NZ_BAAAOW010000004.1"/>
</dbReference>
<sequence>MPAALEDLMPLPAPRTTPAGAALLEAASSLFAQRGITATGVDLIAQHAGITKRTLYQRFGAKEALVAACLAQRAHDWQVHLLEELDAAPAVPPDQAVRLVFAAAREWTRDPRRGCTFLGAWAEVSALPGEAAQVVQAEKAWMRRLFVALAGDARRGELVHQLYEGAQMCAAIGGDPESLDRAAEVAARIAGGTDAGHGFSPIDG</sequence>
<dbReference type="InterPro" id="IPR001647">
    <property type="entry name" value="HTH_TetR"/>
</dbReference>
<dbReference type="InterPro" id="IPR036271">
    <property type="entry name" value="Tet_transcr_reg_TetR-rel_C_sf"/>
</dbReference>
<evidence type="ECO:0000256" key="1">
    <source>
        <dbReference type="ARBA" id="ARBA00023015"/>
    </source>
</evidence>
<dbReference type="PANTHER" id="PTHR47506:SF1">
    <property type="entry name" value="HTH-TYPE TRANSCRIPTIONAL REGULATOR YJDC"/>
    <property type="match status" value="1"/>
</dbReference>
<evidence type="ECO:0000256" key="4">
    <source>
        <dbReference type="PROSITE-ProRule" id="PRU00335"/>
    </source>
</evidence>
<comment type="caution">
    <text evidence="6">The sequence shown here is derived from an EMBL/GenBank/DDBJ whole genome shotgun (WGS) entry which is preliminary data.</text>
</comment>
<keyword evidence="1" id="KW-0805">Transcription regulation</keyword>
<feature type="domain" description="HTH tetR-type" evidence="5">
    <location>
        <begin position="17"/>
        <end position="77"/>
    </location>
</feature>
<feature type="DNA-binding region" description="H-T-H motif" evidence="4">
    <location>
        <begin position="40"/>
        <end position="59"/>
    </location>
</feature>
<dbReference type="InterPro" id="IPR009057">
    <property type="entry name" value="Homeodomain-like_sf"/>
</dbReference>
<protein>
    <submittedName>
        <fullName evidence="6">TetR family transcriptional regulator</fullName>
    </submittedName>
</protein>
<evidence type="ECO:0000313" key="7">
    <source>
        <dbReference type="Proteomes" id="UP000023067"/>
    </source>
</evidence>
<proteinExistence type="predicted"/>
<evidence type="ECO:0000313" key="6">
    <source>
        <dbReference type="EMBL" id="EWS80972.1"/>
    </source>
</evidence>
<dbReference type="Proteomes" id="UP000023067">
    <property type="component" value="Unassembled WGS sequence"/>
</dbReference>
<accession>Z9JT82</accession>
<dbReference type="GO" id="GO:0003677">
    <property type="term" value="F:DNA binding"/>
    <property type="evidence" value="ECO:0007669"/>
    <property type="project" value="UniProtKB-UniRule"/>
</dbReference>
<evidence type="ECO:0000259" key="5">
    <source>
        <dbReference type="PROSITE" id="PS50977"/>
    </source>
</evidence>
<dbReference type="PATRIC" id="fig|396014.3.peg.2238"/>
<dbReference type="eggNOG" id="COG1309">
    <property type="taxonomic scope" value="Bacteria"/>
</dbReference>